<dbReference type="PROSITE" id="PS00905">
    <property type="entry name" value="GTP1_OBG"/>
    <property type="match status" value="1"/>
</dbReference>
<feature type="domain" description="Obg" evidence="12">
    <location>
        <begin position="1"/>
        <end position="157"/>
    </location>
</feature>
<dbReference type="GO" id="GO:0000287">
    <property type="term" value="F:magnesium ion binding"/>
    <property type="evidence" value="ECO:0007669"/>
    <property type="project" value="InterPro"/>
</dbReference>
<dbReference type="NCBIfam" id="NF008954">
    <property type="entry name" value="PRK12296.1"/>
    <property type="match status" value="1"/>
</dbReference>
<evidence type="ECO:0000256" key="3">
    <source>
        <dbReference type="ARBA" id="ARBA00022490"/>
    </source>
</evidence>
<dbReference type="InterPro" id="IPR031167">
    <property type="entry name" value="G_OBG"/>
</dbReference>
<dbReference type="NCBIfam" id="NF008956">
    <property type="entry name" value="PRK12299.1"/>
    <property type="match status" value="1"/>
</dbReference>
<dbReference type="SUPFAM" id="SSF52540">
    <property type="entry name" value="P-loop containing nucleoside triphosphate hydrolases"/>
    <property type="match status" value="1"/>
</dbReference>
<dbReference type="PROSITE" id="PS51710">
    <property type="entry name" value="G_OBG"/>
    <property type="match status" value="1"/>
</dbReference>
<feature type="domain" description="OBG-type G" evidence="10">
    <location>
        <begin position="158"/>
        <end position="332"/>
    </location>
</feature>
<evidence type="ECO:0000256" key="9">
    <source>
        <dbReference type="HAMAP-Rule" id="MF_01454"/>
    </source>
</evidence>
<comment type="subcellular location">
    <subcellularLocation>
        <location evidence="9">Cytoplasm</location>
    </subcellularLocation>
</comment>
<dbReference type="InterPro" id="IPR015349">
    <property type="entry name" value="OCT_dom"/>
</dbReference>
<evidence type="ECO:0000256" key="4">
    <source>
        <dbReference type="ARBA" id="ARBA00022723"/>
    </source>
</evidence>
<feature type="binding site" evidence="9">
    <location>
        <begin position="313"/>
        <end position="315"/>
    </location>
    <ligand>
        <name>GTP</name>
        <dbReference type="ChEBI" id="CHEBI:37565"/>
    </ligand>
</feature>
<keyword evidence="3 9" id="KW-0963">Cytoplasm</keyword>
<dbReference type="PANTHER" id="PTHR11702">
    <property type="entry name" value="DEVELOPMENTALLY REGULATED GTP-BINDING PROTEIN-RELATED"/>
    <property type="match status" value="1"/>
</dbReference>
<keyword evidence="5 9" id="KW-0547">Nucleotide-binding</keyword>
<dbReference type="InterPro" id="IPR045086">
    <property type="entry name" value="OBG_GTPase"/>
</dbReference>
<dbReference type="GO" id="GO:0005737">
    <property type="term" value="C:cytoplasm"/>
    <property type="evidence" value="ECO:0007669"/>
    <property type="project" value="UniProtKB-SubCell"/>
</dbReference>
<dbReference type="InterPro" id="IPR036346">
    <property type="entry name" value="GTP-bd_prot_GTP1/OBG_C_sf"/>
</dbReference>
<dbReference type="PANTHER" id="PTHR11702:SF31">
    <property type="entry name" value="MITOCHONDRIAL RIBOSOME-ASSOCIATED GTPASE 2"/>
    <property type="match status" value="1"/>
</dbReference>
<dbReference type="InterPro" id="IPR036726">
    <property type="entry name" value="GTP1_OBG_dom_sf"/>
</dbReference>
<name>A0A1H6FSQ8_THEAL</name>
<comment type="subunit">
    <text evidence="9">Monomer.</text>
</comment>
<evidence type="ECO:0000256" key="6">
    <source>
        <dbReference type="ARBA" id="ARBA00022801"/>
    </source>
</evidence>
<evidence type="ECO:0000256" key="1">
    <source>
        <dbReference type="ARBA" id="ARBA00001946"/>
    </source>
</evidence>
<evidence type="ECO:0000313" key="14">
    <source>
        <dbReference type="Proteomes" id="UP000222056"/>
    </source>
</evidence>
<keyword evidence="7 9" id="KW-0460">Magnesium</keyword>
<dbReference type="InterPro" id="IPR027417">
    <property type="entry name" value="P-loop_NTPase"/>
</dbReference>
<accession>A0A1H6FSQ8</accession>
<dbReference type="AlphaFoldDB" id="A0A1H6FSQ8"/>
<dbReference type="InterPro" id="IPR006169">
    <property type="entry name" value="GTP1_OBG_dom"/>
</dbReference>
<dbReference type="OrthoDB" id="9807318at2"/>
<evidence type="ECO:0000256" key="7">
    <source>
        <dbReference type="ARBA" id="ARBA00022842"/>
    </source>
</evidence>
<dbReference type="Pfam" id="PF01926">
    <property type="entry name" value="MMR_HSR1"/>
    <property type="match status" value="1"/>
</dbReference>
<dbReference type="PROSITE" id="PS51883">
    <property type="entry name" value="OBG"/>
    <property type="match status" value="1"/>
</dbReference>
<keyword evidence="4 9" id="KW-0479">Metal-binding</keyword>
<dbReference type="Pfam" id="PF09269">
    <property type="entry name" value="DUF1967"/>
    <property type="match status" value="1"/>
</dbReference>
<feature type="binding site" evidence="9">
    <location>
        <begin position="211"/>
        <end position="214"/>
    </location>
    <ligand>
        <name>GTP</name>
        <dbReference type="ChEBI" id="CHEBI:37565"/>
    </ligand>
</feature>
<evidence type="ECO:0000256" key="5">
    <source>
        <dbReference type="ARBA" id="ARBA00022741"/>
    </source>
</evidence>
<comment type="cofactor">
    <cofactor evidence="1 9">
        <name>Mg(2+)</name>
        <dbReference type="ChEBI" id="CHEBI:18420"/>
    </cofactor>
</comment>
<dbReference type="Proteomes" id="UP000222056">
    <property type="component" value="Unassembled WGS sequence"/>
</dbReference>
<feature type="binding site" evidence="9">
    <location>
        <begin position="281"/>
        <end position="284"/>
    </location>
    <ligand>
        <name>GTP</name>
        <dbReference type="ChEBI" id="CHEBI:37565"/>
    </ligand>
</feature>
<comment type="similarity">
    <text evidence="2 9">Belongs to the TRAFAC class OBG-HflX-like GTPase superfamily. OBG GTPase family.</text>
</comment>
<dbReference type="Gene3D" id="2.70.210.12">
    <property type="entry name" value="GTP1/OBG domain"/>
    <property type="match status" value="1"/>
</dbReference>
<dbReference type="HAMAP" id="MF_01454">
    <property type="entry name" value="GTPase_Obg"/>
    <property type="match status" value="1"/>
</dbReference>
<gene>
    <name evidence="9" type="primary">obg</name>
    <name evidence="13" type="ORF">SAMN02745716_1413</name>
</gene>
<organism evidence="13 14">
    <name type="scientific">Thermoleophilum album</name>
    <dbReference type="NCBI Taxonomy" id="29539"/>
    <lineage>
        <taxon>Bacteria</taxon>
        <taxon>Bacillati</taxon>
        <taxon>Actinomycetota</taxon>
        <taxon>Thermoleophilia</taxon>
        <taxon>Thermoleophilales</taxon>
        <taxon>Thermoleophilaceae</taxon>
        <taxon>Thermoleophilum</taxon>
    </lineage>
</organism>
<evidence type="ECO:0000313" key="13">
    <source>
        <dbReference type="EMBL" id="SEH13941.1"/>
    </source>
</evidence>
<evidence type="ECO:0000256" key="2">
    <source>
        <dbReference type="ARBA" id="ARBA00007699"/>
    </source>
</evidence>
<keyword evidence="8 9" id="KW-0342">GTP-binding</keyword>
<dbReference type="PROSITE" id="PS51881">
    <property type="entry name" value="OCT"/>
    <property type="match status" value="1"/>
</dbReference>
<comment type="function">
    <text evidence="9">An essential GTPase which binds GTP, GDP and possibly (p)ppGpp with moderate affinity, with high nucleotide exchange rates and a fairly low GTP hydrolysis rate. Plays a role in control of the cell cycle, stress response, ribosome biogenesis and in those bacteria that undergo differentiation, in morphogenesis control.</text>
</comment>
<evidence type="ECO:0000259" key="11">
    <source>
        <dbReference type="PROSITE" id="PS51881"/>
    </source>
</evidence>
<dbReference type="Pfam" id="PF01018">
    <property type="entry name" value="GTP1_OBG"/>
    <property type="match status" value="1"/>
</dbReference>
<evidence type="ECO:0000259" key="10">
    <source>
        <dbReference type="PROSITE" id="PS51710"/>
    </source>
</evidence>
<dbReference type="Gene3D" id="3.30.300.350">
    <property type="entry name" value="GTP-binding protein OBG, C-terminal domain"/>
    <property type="match status" value="1"/>
</dbReference>
<dbReference type="EC" id="3.6.5.-" evidence="9"/>
<feature type="binding site" evidence="9">
    <location>
        <begin position="164"/>
        <end position="171"/>
    </location>
    <ligand>
        <name>GTP</name>
        <dbReference type="ChEBI" id="CHEBI:37565"/>
    </ligand>
</feature>
<dbReference type="Gene3D" id="3.40.50.300">
    <property type="entry name" value="P-loop containing nucleotide triphosphate hydrolases"/>
    <property type="match status" value="1"/>
</dbReference>
<keyword evidence="14" id="KW-1185">Reference proteome</keyword>
<feature type="domain" description="OCT" evidence="11">
    <location>
        <begin position="348"/>
        <end position="426"/>
    </location>
</feature>
<dbReference type="GO" id="GO:0003924">
    <property type="term" value="F:GTPase activity"/>
    <property type="evidence" value="ECO:0007669"/>
    <property type="project" value="UniProtKB-UniRule"/>
</dbReference>
<dbReference type="NCBIfam" id="TIGR02729">
    <property type="entry name" value="Obg_CgtA"/>
    <property type="match status" value="1"/>
</dbReference>
<dbReference type="GO" id="GO:0042254">
    <property type="term" value="P:ribosome biogenesis"/>
    <property type="evidence" value="ECO:0007669"/>
    <property type="project" value="UniProtKB-UniRule"/>
</dbReference>
<dbReference type="CDD" id="cd01898">
    <property type="entry name" value="Obg"/>
    <property type="match status" value="1"/>
</dbReference>
<dbReference type="InterPro" id="IPR006074">
    <property type="entry name" value="GTP1-OBG_CS"/>
</dbReference>
<dbReference type="STRING" id="29539.SAMN02745716_1413"/>
<reference evidence="14" key="1">
    <citation type="submission" date="2016-10" db="EMBL/GenBank/DDBJ databases">
        <authorList>
            <person name="Varghese N."/>
            <person name="Submissions S."/>
        </authorList>
    </citation>
    <scope>NUCLEOTIDE SEQUENCE [LARGE SCALE GENOMIC DNA]</scope>
    <source>
        <strain evidence="14">ATCC 35263</strain>
    </source>
</reference>
<evidence type="ECO:0000256" key="8">
    <source>
        <dbReference type="ARBA" id="ARBA00023134"/>
    </source>
</evidence>
<dbReference type="PRINTS" id="PR00326">
    <property type="entry name" value="GTP1OBG"/>
</dbReference>
<dbReference type="NCBIfam" id="NF008955">
    <property type="entry name" value="PRK12297.1"/>
    <property type="match status" value="1"/>
</dbReference>
<feature type="binding site" evidence="9">
    <location>
        <begin position="189"/>
        <end position="193"/>
    </location>
    <ligand>
        <name>GTP</name>
        <dbReference type="ChEBI" id="CHEBI:37565"/>
    </ligand>
</feature>
<protein>
    <recommendedName>
        <fullName evidence="9">GTPase Obg</fullName>
        <ecNumber evidence="9">3.6.5.-</ecNumber>
    </recommendedName>
    <alternativeName>
        <fullName evidence="9">GTP-binding protein Obg</fullName>
    </alternativeName>
</protein>
<proteinExistence type="inferred from homology"/>
<dbReference type="EMBL" id="FNWJ01000002">
    <property type="protein sequence ID" value="SEH13941.1"/>
    <property type="molecule type" value="Genomic_DNA"/>
</dbReference>
<dbReference type="SUPFAM" id="SSF82051">
    <property type="entry name" value="Obg GTP-binding protein N-terminal domain"/>
    <property type="match status" value="1"/>
</dbReference>
<dbReference type="NCBIfam" id="TIGR03595">
    <property type="entry name" value="Obg_CgtA_exten"/>
    <property type="match status" value="1"/>
</dbReference>
<dbReference type="InterPro" id="IPR014100">
    <property type="entry name" value="GTP-bd_Obg/CgtA"/>
</dbReference>
<sequence length="433" mass="46605">MLFDRAEIRVRAGAGGNGCVSFRREAYVPKGGPDGGDGGRGGDVVLVCDASLRDLRSLVRRRRFEAGRGGHGQGANRHGARGADLELRVPPGTVAVDPDRGERIELLEPGQRAVIARGGAGGRGNRRFASPTHQAPRFAERGLPGEERTWQLALKLLADAGLVGLPNAGKSSLLRRLTRARPRVADYPFTTIEPNLGTIEDESGRQLVIADIPGLIEGASEGAGLGHDFLAHVERCRLLVHVVECAPADGSDPVAAMHTIERELERYGHGLAELPRILCLSKADLLPEDALPALAERLRAAAEDPPLEVIATSAVTGLGLDRLRQAIFAHVPQSPLATSEQPLVERVYRPGADERIEVERVAPGRFRVRGGPVERLIARHDLDNPDALDYIEARLRRLGVVRQLERQGFEPGDEVEIGGVTFDFDPAAPGAPR</sequence>
<feature type="binding site" evidence="9">
    <location>
        <position position="171"/>
    </location>
    <ligand>
        <name>Mg(2+)</name>
        <dbReference type="ChEBI" id="CHEBI:18420"/>
    </ligand>
</feature>
<dbReference type="FunFam" id="2.70.210.12:FF:000001">
    <property type="entry name" value="GTPase Obg"/>
    <property type="match status" value="1"/>
</dbReference>
<dbReference type="SUPFAM" id="SSF102741">
    <property type="entry name" value="Obg GTP-binding protein C-terminal domain"/>
    <property type="match status" value="1"/>
</dbReference>
<feature type="binding site" evidence="9">
    <location>
        <position position="191"/>
    </location>
    <ligand>
        <name>Mg(2+)</name>
        <dbReference type="ChEBI" id="CHEBI:18420"/>
    </ligand>
</feature>
<keyword evidence="6 9" id="KW-0378">Hydrolase</keyword>
<dbReference type="RefSeq" id="WP_093117668.1">
    <property type="nucleotide sequence ID" value="NZ_FNWJ01000002.1"/>
</dbReference>
<dbReference type="InterPro" id="IPR006073">
    <property type="entry name" value="GTP-bd"/>
</dbReference>
<evidence type="ECO:0000259" key="12">
    <source>
        <dbReference type="PROSITE" id="PS51883"/>
    </source>
</evidence>
<dbReference type="GO" id="GO:0005525">
    <property type="term" value="F:GTP binding"/>
    <property type="evidence" value="ECO:0007669"/>
    <property type="project" value="UniProtKB-UniRule"/>
</dbReference>